<organism evidence="1">
    <name type="scientific">Cyprideis torosa</name>
    <dbReference type="NCBI Taxonomy" id="163714"/>
    <lineage>
        <taxon>Eukaryota</taxon>
        <taxon>Metazoa</taxon>
        <taxon>Ecdysozoa</taxon>
        <taxon>Arthropoda</taxon>
        <taxon>Crustacea</taxon>
        <taxon>Oligostraca</taxon>
        <taxon>Ostracoda</taxon>
        <taxon>Podocopa</taxon>
        <taxon>Podocopida</taxon>
        <taxon>Cytherocopina</taxon>
        <taxon>Cytheroidea</taxon>
        <taxon>Cytherideidae</taxon>
        <taxon>Cyprideis</taxon>
    </lineage>
</organism>
<dbReference type="GO" id="GO:0000209">
    <property type="term" value="P:protein polyubiquitination"/>
    <property type="evidence" value="ECO:0007669"/>
    <property type="project" value="TreeGrafter"/>
</dbReference>
<dbReference type="PANTHER" id="PTHR46276:SF1">
    <property type="entry name" value="E3 UBIQUITIN-PROTEIN LIGASE UBR5"/>
    <property type="match status" value="1"/>
</dbReference>
<reference evidence="1" key="1">
    <citation type="submission" date="2020-11" db="EMBL/GenBank/DDBJ databases">
        <authorList>
            <person name="Tran Van P."/>
        </authorList>
    </citation>
    <scope>NUCLEOTIDE SEQUENCE</scope>
</reference>
<dbReference type="PANTHER" id="PTHR46276">
    <property type="entry name" value="E3 UBIQUITIN-PROTEIN LIGASE UBR5"/>
    <property type="match status" value="1"/>
</dbReference>
<accession>A0A7R8ZTS7</accession>
<proteinExistence type="predicted"/>
<name>A0A7R8ZTS7_9CRUS</name>
<dbReference type="GO" id="GO:0005634">
    <property type="term" value="C:nucleus"/>
    <property type="evidence" value="ECO:0007669"/>
    <property type="project" value="TreeGrafter"/>
</dbReference>
<dbReference type="AlphaFoldDB" id="A0A7R8ZTS7"/>
<dbReference type="EMBL" id="OB667969">
    <property type="protein sequence ID" value="CAD7234179.1"/>
    <property type="molecule type" value="Genomic_DNA"/>
</dbReference>
<gene>
    <name evidence="1" type="ORF">CTOB1V02_LOCUS11996</name>
</gene>
<sequence length="175" mass="19138">MSTDVFVSLFQEANLDRSVSFDSLPSSLPISTKLLLTFATLTGSRRLVRPTRDAVQDLVITKSERRNSPPKTCFQTRCTSHSVLYVSSVLQSPPFRHPKTGPLRLEGEKVSLVAAASIRCSVVASSGKVAKFFDESVDAVARRMEQTATAHPEVTAEEDLISDHGAENLSPLHVR</sequence>
<dbReference type="GO" id="GO:0034450">
    <property type="term" value="F:ubiquitin-ubiquitin ligase activity"/>
    <property type="evidence" value="ECO:0007669"/>
    <property type="project" value="TreeGrafter"/>
</dbReference>
<dbReference type="GO" id="GO:0090263">
    <property type="term" value="P:positive regulation of canonical Wnt signaling pathway"/>
    <property type="evidence" value="ECO:0007669"/>
    <property type="project" value="TreeGrafter"/>
</dbReference>
<dbReference type="GO" id="GO:0005737">
    <property type="term" value="C:cytoplasm"/>
    <property type="evidence" value="ECO:0007669"/>
    <property type="project" value="TreeGrafter"/>
</dbReference>
<evidence type="ECO:0000313" key="1">
    <source>
        <dbReference type="EMBL" id="CAD7234179.1"/>
    </source>
</evidence>
<protein>
    <submittedName>
        <fullName evidence="1">Uncharacterized protein</fullName>
    </submittedName>
</protein>